<dbReference type="EMBL" id="NEDP02004373">
    <property type="protein sequence ID" value="OWF45898.1"/>
    <property type="molecule type" value="Genomic_DNA"/>
</dbReference>
<dbReference type="PANTHER" id="PTHR45961:SF6">
    <property type="entry name" value="IP21249P"/>
    <property type="match status" value="1"/>
</dbReference>
<feature type="domain" description="Tyrosine-protein phosphatase" evidence="5">
    <location>
        <begin position="7"/>
        <end position="150"/>
    </location>
</feature>
<evidence type="ECO:0000259" key="6">
    <source>
        <dbReference type="PROSITE" id="PS50056"/>
    </source>
</evidence>
<evidence type="ECO:0000256" key="1">
    <source>
        <dbReference type="ARBA" id="ARBA00008601"/>
    </source>
</evidence>
<dbReference type="InterPro" id="IPR020422">
    <property type="entry name" value="TYR_PHOSPHATASE_DUAL_dom"/>
</dbReference>
<comment type="similarity">
    <text evidence="1">Belongs to the protein-tyrosine phosphatase family. Non-receptor class dual specificity subfamily.</text>
</comment>
<keyword evidence="2" id="KW-0378">Hydrolase</keyword>
<dbReference type="PANTHER" id="PTHR45961">
    <property type="entry name" value="IP21249P"/>
    <property type="match status" value="1"/>
</dbReference>
<evidence type="ECO:0000256" key="2">
    <source>
        <dbReference type="ARBA" id="ARBA00022801"/>
    </source>
</evidence>
<name>A0A210QAY8_MIZYE</name>
<proteinExistence type="inferred from homology"/>
<dbReference type="STRING" id="6573.A0A210QAY8"/>
<dbReference type="SUPFAM" id="SSF52799">
    <property type="entry name" value="(Phosphotyrosine protein) phosphatases II"/>
    <property type="match status" value="1"/>
</dbReference>
<dbReference type="Proteomes" id="UP000242188">
    <property type="component" value="Unassembled WGS sequence"/>
</dbReference>
<dbReference type="Gene3D" id="3.90.190.10">
    <property type="entry name" value="Protein tyrosine phosphatase superfamily"/>
    <property type="match status" value="1"/>
</dbReference>
<keyword evidence="8" id="KW-1185">Reference proteome</keyword>
<dbReference type="PROSITE" id="PS50056">
    <property type="entry name" value="TYR_PHOSPHATASE_2"/>
    <property type="match status" value="1"/>
</dbReference>
<protein>
    <submittedName>
        <fullName evidence="7">Dual specificity protein phosphatase 14</fullName>
    </submittedName>
</protein>
<dbReference type="PROSITE" id="PS50054">
    <property type="entry name" value="TYR_PHOSPHATASE_DUAL"/>
    <property type="match status" value="1"/>
</dbReference>
<evidence type="ECO:0000256" key="3">
    <source>
        <dbReference type="ARBA" id="ARBA00022912"/>
    </source>
</evidence>
<feature type="transmembrane region" description="Helical" evidence="4">
    <location>
        <begin position="182"/>
        <end position="203"/>
    </location>
</feature>
<evidence type="ECO:0000256" key="4">
    <source>
        <dbReference type="SAM" id="Phobius"/>
    </source>
</evidence>
<feature type="domain" description="Tyrosine specific protein phosphatases" evidence="6">
    <location>
        <begin position="67"/>
        <end position="128"/>
    </location>
</feature>
<dbReference type="OrthoDB" id="285418at2759"/>
<keyword evidence="3" id="KW-0904">Protein phosphatase</keyword>
<evidence type="ECO:0000313" key="7">
    <source>
        <dbReference type="EMBL" id="OWF45898.1"/>
    </source>
</evidence>
<dbReference type="AlphaFoldDB" id="A0A210QAY8"/>
<dbReference type="CDD" id="cd14514">
    <property type="entry name" value="DUSP14-like"/>
    <property type="match status" value="1"/>
</dbReference>
<organism evidence="7 8">
    <name type="scientific">Mizuhopecten yessoensis</name>
    <name type="common">Japanese scallop</name>
    <name type="synonym">Patinopecten yessoensis</name>
    <dbReference type="NCBI Taxonomy" id="6573"/>
    <lineage>
        <taxon>Eukaryota</taxon>
        <taxon>Metazoa</taxon>
        <taxon>Spiralia</taxon>
        <taxon>Lophotrochozoa</taxon>
        <taxon>Mollusca</taxon>
        <taxon>Bivalvia</taxon>
        <taxon>Autobranchia</taxon>
        <taxon>Pteriomorphia</taxon>
        <taxon>Pectinida</taxon>
        <taxon>Pectinoidea</taxon>
        <taxon>Pectinidae</taxon>
        <taxon>Mizuhopecten</taxon>
    </lineage>
</organism>
<sequence length="204" mass="23655">MKHMAVQIAEITDHLFLSGRGAITSERLGLLGITHILNVAEEIHNMNYPSDYPIICHLVAMKDNSSETILNFVDECFDFICDAKKIGGRILVHCVAGISRSASVCIMYLMKYYNLTLLNAYNNVLSCRDCIYPNTGFWRSMIEFEFNLRGENSVEMRPYIFGWRPNVFPSDLPFLLRGWMDYILAFYTRHILIFLLQIIWLCFT</sequence>
<accession>A0A210QAY8</accession>
<keyword evidence="4" id="KW-1133">Transmembrane helix</keyword>
<keyword evidence="4" id="KW-0472">Membrane</keyword>
<reference evidence="7 8" key="1">
    <citation type="journal article" date="2017" name="Nat. Ecol. Evol.">
        <title>Scallop genome provides insights into evolution of bilaterian karyotype and development.</title>
        <authorList>
            <person name="Wang S."/>
            <person name="Zhang J."/>
            <person name="Jiao W."/>
            <person name="Li J."/>
            <person name="Xun X."/>
            <person name="Sun Y."/>
            <person name="Guo X."/>
            <person name="Huan P."/>
            <person name="Dong B."/>
            <person name="Zhang L."/>
            <person name="Hu X."/>
            <person name="Sun X."/>
            <person name="Wang J."/>
            <person name="Zhao C."/>
            <person name="Wang Y."/>
            <person name="Wang D."/>
            <person name="Huang X."/>
            <person name="Wang R."/>
            <person name="Lv J."/>
            <person name="Li Y."/>
            <person name="Zhang Z."/>
            <person name="Liu B."/>
            <person name="Lu W."/>
            <person name="Hui Y."/>
            <person name="Liang J."/>
            <person name="Zhou Z."/>
            <person name="Hou R."/>
            <person name="Li X."/>
            <person name="Liu Y."/>
            <person name="Li H."/>
            <person name="Ning X."/>
            <person name="Lin Y."/>
            <person name="Zhao L."/>
            <person name="Xing Q."/>
            <person name="Dou J."/>
            <person name="Li Y."/>
            <person name="Mao J."/>
            <person name="Guo H."/>
            <person name="Dou H."/>
            <person name="Li T."/>
            <person name="Mu C."/>
            <person name="Jiang W."/>
            <person name="Fu Q."/>
            <person name="Fu X."/>
            <person name="Miao Y."/>
            <person name="Liu J."/>
            <person name="Yu Q."/>
            <person name="Li R."/>
            <person name="Liao H."/>
            <person name="Li X."/>
            <person name="Kong Y."/>
            <person name="Jiang Z."/>
            <person name="Chourrout D."/>
            <person name="Li R."/>
            <person name="Bao Z."/>
        </authorList>
    </citation>
    <scope>NUCLEOTIDE SEQUENCE [LARGE SCALE GENOMIC DNA]</scope>
    <source>
        <strain evidence="7 8">PY_sf001</strain>
    </source>
</reference>
<dbReference type="GO" id="GO:0004721">
    <property type="term" value="F:phosphoprotein phosphatase activity"/>
    <property type="evidence" value="ECO:0007669"/>
    <property type="project" value="UniProtKB-KW"/>
</dbReference>
<dbReference type="Pfam" id="PF00782">
    <property type="entry name" value="DSPc"/>
    <property type="match status" value="1"/>
</dbReference>
<comment type="caution">
    <text evidence="7">The sequence shown here is derived from an EMBL/GenBank/DDBJ whole genome shotgun (WGS) entry which is preliminary data.</text>
</comment>
<dbReference type="InterPro" id="IPR052103">
    <property type="entry name" value="Dual_spec_Phospatases"/>
</dbReference>
<evidence type="ECO:0000259" key="5">
    <source>
        <dbReference type="PROSITE" id="PS50054"/>
    </source>
</evidence>
<dbReference type="InterPro" id="IPR000340">
    <property type="entry name" value="Dual-sp_phosphatase_cat-dom"/>
</dbReference>
<dbReference type="InterPro" id="IPR000387">
    <property type="entry name" value="Tyr_Pase_dom"/>
</dbReference>
<dbReference type="GO" id="GO:0005737">
    <property type="term" value="C:cytoplasm"/>
    <property type="evidence" value="ECO:0007669"/>
    <property type="project" value="TreeGrafter"/>
</dbReference>
<dbReference type="SMART" id="SM00195">
    <property type="entry name" value="DSPc"/>
    <property type="match status" value="1"/>
</dbReference>
<dbReference type="InterPro" id="IPR029021">
    <property type="entry name" value="Prot-tyrosine_phosphatase-like"/>
</dbReference>
<dbReference type="PROSITE" id="PS00383">
    <property type="entry name" value="TYR_PHOSPHATASE_1"/>
    <property type="match status" value="1"/>
</dbReference>
<gene>
    <name evidence="7" type="ORF">KP79_PYT07294</name>
</gene>
<evidence type="ECO:0000313" key="8">
    <source>
        <dbReference type="Proteomes" id="UP000242188"/>
    </source>
</evidence>
<dbReference type="InterPro" id="IPR016130">
    <property type="entry name" value="Tyr_Pase_AS"/>
</dbReference>
<keyword evidence="4" id="KW-0812">Transmembrane</keyword>